<dbReference type="Proteomes" id="UP001322277">
    <property type="component" value="Chromosome 3"/>
</dbReference>
<dbReference type="CDD" id="cd00303">
    <property type="entry name" value="retropepsin_like"/>
    <property type="match status" value="2"/>
</dbReference>
<keyword evidence="3" id="KW-1185">Reference proteome</keyword>
<gene>
    <name evidence="2" type="ORF">CDEST_05568</name>
</gene>
<dbReference type="Gene3D" id="2.40.70.10">
    <property type="entry name" value="Acid Proteases"/>
    <property type="match status" value="2"/>
</dbReference>
<proteinExistence type="predicted"/>
<evidence type="ECO:0000256" key="1">
    <source>
        <dbReference type="SAM" id="MobiDB-lite"/>
    </source>
</evidence>
<evidence type="ECO:0000313" key="2">
    <source>
        <dbReference type="EMBL" id="WQF80554.1"/>
    </source>
</evidence>
<dbReference type="GeneID" id="87942071"/>
<organism evidence="2 3">
    <name type="scientific">Colletotrichum destructivum</name>
    <dbReference type="NCBI Taxonomy" id="34406"/>
    <lineage>
        <taxon>Eukaryota</taxon>
        <taxon>Fungi</taxon>
        <taxon>Dikarya</taxon>
        <taxon>Ascomycota</taxon>
        <taxon>Pezizomycotina</taxon>
        <taxon>Sordariomycetes</taxon>
        <taxon>Hypocreomycetidae</taxon>
        <taxon>Glomerellales</taxon>
        <taxon>Glomerellaceae</taxon>
        <taxon>Colletotrichum</taxon>
        <taxon>Colletotrichum destructivum species complex</taxon>
    </lineage>
</organism>
<name>A0AAX4IB35_9PEZI</name>
<evidence type="ECO:0000313" key="3">
    <source>
        <dbReference type="Proteomes" id="UP001322277"/>
    </source>
</evidence>
<protein>
    <submittedName>
        <fullName evidence="2">Aspartic peptidase domain superfamily</fullName>
    </submittedName>
</protein>
<dbReference type="EMBL" id="CP137307">
    <property type="protein sequence ID" value="WQF80554.1"/>
    <property type="molecule type" value="Genomic_DNA"/>
</dbReference>
<dbReference type="RefSeq" id="XP_062777778.1">
    <property type="nucleotide sequence ID" value="XM_062921727.1"/>
</dbReference>
<dbReference type="InterPro" id="IPR021109">
    <property type="entry name" value="Peptidase_aspartic_dom_sf"/>
</dbReference>
<dbReference type="KEGG" id="cdet:87942071"/>
<dbReference type="Pfam" id="PF13650">
    <property type="entry name" value="Asp_protease_2"/>
    <property type="match status" value="1"/>
</dbReference>
<sequence length="426" mass="48113">MLIAGNMPPKLGGQPHDDRGDYFEPKSPLESIKSGDPQGLECYQQAMRKSAEADFAACAMEKIKMELDTGLWQALVVLQRALLNEHHDFSLPHERDSYSPALRRLSRKYLWPVMAKKARRGLATTLRLISYINQHHYKRLSGYSSASKRYYVKGSVDGLPIEAFPDSGAEKCFISPEMASNLGLSPMTNTQRATRLANKKQVQSPGMVQVPWIFAGEDEQHLLKCWILPGCIHDLVLGHDFIKMTQTFTKFKQRVKNKLSSLRAPFLRLLGSGRQRVVGFLNGEMTFAMPDTGSDLMLVSGPHARRNGLLVDNGSEHRLEVGLADGSTCLTTGVVRDVSWAVGDKTVRCEFHVLEDLCVDVVLSKDYLFDLEIFSTYPEWFIDIDSEENVFHFFNIRLLGRYGSELNALEEQYLVDLFGESWRGEI</sequence>
<dbReference type="AlphaFoldDB" id="A0AAX4IB35"/>
<feature type="compositionally biased region" description="Basic and acidic residues" evidence="1">
    <location>
        <begin position="15"/>
        <end position="24"/>
    </location>
</feature>
<reference evidence="3" key="1">
    <citation type="journal article" date="2023" name="bioRxiv">
        <title>Complete genome of the Medicago anthracnose fungus, Colletotrichum destructivum, reveals a mini-chromosome-like region within a core chromosome.</title>
        <authorList>
            <person name="Lapalu N."/>
            <person name="Simon A."/>
            <person name="Lu A."/>
            <person name="Plaumann P.-L."/>
            <person name="Amselem J."/>
            <person name="Pigne S."/>
            <person name="Auger A."/>
            <person name="Koch C."/>
            <person name="Dallery J.-F."/>
            <person name="O'Connell R.J."/>
        </authorList>
    </citation>
    <scope>NUCLEOTIDE SEQUENCE [LARGE SCALE GENOMIC DNA]</scope>
    <source>
        <strain evidence="3">CBS 520.97</strain>
    </source>
</reference>
<feature type="region of interest" description="Disordered" evidence="1">
    <location>
        <begin position="1"/>
        <end position="30"/>
    </location>
</feature>
<dbReference type="SUPFAM" id="SSF50630">
    <property type="entry name" value="Acid proteases"/>
    <property type="match status" value="1"/>
</dbReference>
<accession>A0AAX4IB35</accession>